<dbReference type="FunFam" id="3.40.50.720:FF:000030">
    <property type="entry name" value="Glutamate dehydrogenase"/>
    <property type="match status" value="1"/>
</dbReference>
<evidence type="ECO:0000256" key="6">
    <source>
        <dbReference type="PIRSR" id="PIRSR000185-2"/>
    </source>
</evidence>
<dbReference type="Proteomes" id="UP000002725">
    <property type="component" value="Chromosome"/>
</dbReference>
<dbReference type="PIRSF" id="PIRSF000185">
    <property type="entry name" value="Glu_DH"/>
    <property type="match status" value="1"/>
</dbReference>
<dbReference type="Pfam" id="PF00208">
    <property type="entry name" value="ELFV_dehydrog"/>
    <property type="match status" value="1"/>
</dbReference>
<feature type="domain" description="Glutamate/phenylalanine/leucine/valine/L-tryptophan dehydrogenase C-terminal" evidence="9">
    <location>
        <begin position="205"/>
        <end position="446"/>
    </location>
</feature>
<dbReference type="PANTHER" id="PTHR43571:SF1">
    <property type="entry name" value="NADP-SPECIFIC GLUTAMATE DEHYDROGENASE 1-RELATED"/>
    <property type="match status" value="1"/>
</dbReference>
<feature type="binding site" evidence="6">
    <location>
        <position position="212"/>
    </location>
    <ligand>
        <name>NAD(+)</name>
        <dbReference type="ChEBI" id="CHEBI:57540"/>
    </ligand>
</feature>
<feature type="active site" description="Proton donor" evidence="5">
    <location>
        <position position="129"/>
    </location>
</feature>
<dbReference type="CDD" id="cd05313">
    <property type="entry name" value="NAD_bind_2_Glu_DH"/>
    <property type="match status" value="1"/>
</dbReference>
<gene>
    <name evidence="10" type="ordered locus">Paes_1457</name>
</gene>
<dbReference type="EMBL" id="CP001108">
    <property type="protein sequence ID" value="ACF46477.1"/>
    <property type="molecule type" value="Genomic_DNA"/>
</dbReference>
<dbReference type="AlphaFoldDB" id="B4S8U0"/>
<name>B4S8U0_PROA2</name>
<accession>B4S8U0</accession>
<keyword evidence="3 4" id="KW-0560">Oxidoreductase</keyword>
<dbReference type="FunFam" id="3.40.50.10860:FF:000002">
    <property type="entry name" value="Glutamate dehydrogenase"/>
    <property type="match status" value="1"/>
</dbReference>
<evidence type="ECO:0000256" key="1">
    <source>
        <dbReference type="ARBA" id="ARBA00006382"/>
    </source>
</evidence>
<evidence type="ECO:0000313" key="11">
    <source>
        <dbReference type="Proteomes" id="UP000002725"/>
    </source>
</evidence>
<dbReference type="RefSeq" id="WP_012506010.1">
    <property type="nucleotide sequence ID" value="NC_011059.1"/>
</dbReference>
<evidence type="ECO:0000256" key="8">
    <source>
        <dbReference type="RuleBase" id="RU004417"/>
    </source>
</evidence>
<feature type="binding site" evidence="6">
    <location>
        <position position="381"/>
    </location>
    <ligand>
        <name>substrate</name>
    </ligand>
</feature>
<dbReference type="GO" id="GO:0006537">
    <property type="term" value="P:glutamate biosynthetic process"/>
    <property type="evidence" value="ECO:0007669"/>
    <property type="project" value="TreeGrafter"/>
</dbReference>
<feature type="binding site" evidence="6">
    <location>
        <position position="117"/>
    </location>
    <ligand>
        <name>substrate</name>
    </ligand>
</feature>
<dbReference type="InterPro" id="IPR046346">
    <property type="entry name" value="Aminoacid_DH-like_N_sf"/>
</dbReference>
<dbReference type="GO" id="GO:0000166">
    <property type="term" value="F:nucleotide binding"/>
    <property type="evidence" value="ECO:0007669"/>
    <property type="project" value="UniProtKB-KW"/>
</dbReference>
<dbReference type="Gene3D" id="3.40.50.10860">
    <property type="entry name" value="Leucine Dehydrogenase, chain A, domain 1"/>
    <property type="match status" value="1"/>
</dbReference>
<dbReference type="GO" id="GO:0005829">
    <property type="term" value="C:cytosol"/>
    <property type="evidence" value="ECO:0007669"/>
    <property type="project" value="TreeGrafter"/>
</dbReference>
<evidence type="ECO:0000259" key="9">
    <source>
        <dbReference type="SMART" id="SM00839"/>
    </source>
</evidence>
<feature type="binding site" evidence="6">
    <location>
        <position position="93"/>
    </location>
    <ligand>
        <name>substrate</name>
    </ligand>
</feature>
<evidence type="ECO:0000256" key="2">
    <source>
        <dbReference type="ARBA" id="ARBA00011643"/>
    </source>
</evidence>
<protein>
    <recommendedName>
        <fullName evidence="4">Glutamate dehydrogenase</fullName>
    </recommendedName>
</protein>
<dbReference type="SMART" id="SM00839">
    <property type="entry name" value="ELFV_dehydrog"/>
    <property type="match status" value="1"/>
</dbReference>
<keyword evidence="6" id="KW-0547">Nucleotide-binding</keyword>
<dbReference type="Pfam" id="PF02812">
    <property type="entry name" value="ELFV_dehydrog_N"/>
    <property type="match status" value="1"/>
</dbReference>
<dbReference type="PANTHER" id="PTHR43571">
    <property type="entry name" value="NADP-SPECIFIC GLUTAMATE DEHYDROGENASE 1-RELATED"/>
    <property type="match status" value="1"/>
</dbReference>
<dbReference type="InterPro" id="IPR033922">
    <property type="entry name" value="NAD_bind_Glu_DH"/>
</dbReference>
<dbReference type="GO" id="GO:0004354">
    <property type="term" value="F:glutamate dehydrogenase (NADP+) activity"/>
    <property type="evidence" value="ECO:0007669"/>
    <property type="project" value="TreeGrafter"/>
</dbReference>
<evidence type="ECO:0000256" key="5">
    <source>
        <dbReference type="PIRSR" id="PIRSR000185-1"/>
    </source>
</evidence>
<dbReference type="InterPro" id="IPR036291">
    <property type="entry name" value="NAD(P)-bd_dom_sf"/>
</dbReference>
<dbReference type="SUPFAM" id="SSF53223">
    <property type="entry name" value="Aminoacid dehydrogenase-like, N-terminal domain"/>
    <property type="match status" value="1"/>
</dbReference>
<feature type="binding site" evidence="6">
    <location>
        <position position="243"/>
    </location>
    <ligand>
        <name>NAD(+)</name>
        <dbReference type="ChEBI" id="CHEBI:57540"/>
    </ligand>
</feature>
<dbReference type="InterPro" id="IPR006097">
    <property type="entry name" value="Glu/Leu/Phe/Val/Trp_DH_dimer"/>
</dbReference>
<evidence type="ECO:0000256" key="7">
    <source>
        <dbReference type="PIRSR" id="PIRSR000185-3"/>
    </source>
</evidence>
<dbReference type="InterPro" id="IPR006096">
    <property type="entry name" value="Glu/Leu/Phe/Val/Trp_DH_C"/>
</dbReference>
<evidence type="ECO:0000313" key="10">
    <source>
        <dbReference type="EMBL" id="ACF46477.1"/>
    </source>
</evidence>
<dbReference type="PRINTS" id="PR00082">
    <property type="entry name" value="GLFDHDRGNASE"/>
</dbReference>
<keyword evidence="6" id="KW-0520">NAD</keyword>
<dbReference type="InterPro" id="IPR014362">
    <property type="entry name" value="Glu_DH"/>
</dbReference>
<dbReference type="Gene3D" id="3.40.50.720">
    <property type="entry name" value="NAD(P)-binding Rossmann-like Domain"/>
    <property type="match status" value="1"/>
</dbReference>
<reference evidence="10" key="1">
    <citation type="submission" date="2008-06" db="EMBL/GenBank/DDBJ databases">
        <title>Complete sequence of chromosome of Prosthecochloris aestuarii DSM 271.</title>
        <authorList>
            <consortium name="US DOE Joint Genome Institute"/>
            <person name="Lucas S."/>
            <person name="Copeland A."/>
            <person name="Lapidus A."/>
            <person name="Glavina del Rio T."/>
            <person name="Dalin E."/>
            <person name="Tice H."/>
            <person name="Bruce D."/>
            <person name="Goodwin L."/>
            <person name="Pitluck S."/>
            <person name="Schmutz J."/>
            <person name="Larimer F."/>
            <person name="Land M."/>
            <person name="Hauser L."/>
            <person name="Kyrpides N."/>
            <person name="Anderson I."/>
            <person name="Liu Z."/>
            <person name="Li T."/>
            <person name="Zhao F."/>
            <person name="Overmann J."/>
            <person name="Bryant D.A."/>
            <person name="Richardson P."/>
        </authorList>
    </citation>
    <scope>NUCLEOTIDE SEQUENCE [LARGE SCALE GENOMIC DNA]</scope>
    <source>
        <strain evidence="10">DSM 271</strain>
    </source>
</reference>
<dbReference type="InterPro" id="IPR050724">
    <property type="entry name" value="Glu_Leu_Phe_Val_DH"/>
</dbReference>
<dbReference type="Gene3D" id="1.10.285.10">
    <property type="entry name" value="Glutamate Dehydrogenase, chain A, domain 3"/>
    <property type="match status" value="2"/>
</dbReference>
<feature type="binding site" evidence="6">
    <location>
        <position position="168"/>
    </location>
    <ligand>
        <name>substrate</name>
    </ligand>
</feature>
<feature type="site" description="Important for catalysis" evidence="7">
    <location>
        <position position="169"/>
    </location>
</feature>
<evidence type="ECO:0000256" key="4">
    <source>
        <dbReference type="PIRNR" id="PIRNR000185"/>
    </source>
</evidence>
<comment type="subunit">
    <text evidence="2">Homohexamer.</text>
</comment>
<dbReference type="FunFam" id="1.10.285.10:FF:000001">
    <property type="entry name" value="Glutamate dehydrogenase"/>
    <property type="match status" value="1"/>
</dbReference>
<dbReference type="InterPro" id="IPR006095">
    <property type="entry name" value="Glu/Leu/Phe/Val/Trp_DH"/>
</dbReference>
<sequence length="448" mass="49209">MSTTAYCLEPFMEWIQTKNPAEPEFHQAVFEVARSIIPFVNEHQKYQQACILERMCEPDRIISFRVVWEDDKGNIRMNRGHRVQFNNSIGPYKGGLRFHPSVNTGILKFLGFEQTFKNSLTTLPMGSAKGGSDFDPKGKSDREIMRFCQSFMTELSHYIGHFTDIPAGDIGVGAKEISYLFGEYKRLSHQFTGVLTGKSLEYGGSLIRKEATGYGCVYFMEEMLHEKGESIRGKTCTVSGSGNVALYCAQKINHLGGKVVTLSDSDGFIHIPQGISDEELDAIIELKTFKRGRLAEYAEKTACSYFAAEKPWGIECDLAFPCATENEITKSDAALLAGGGCIALAEGANMPTTQDALEVLRNSGILTAPGKAANAGGVAVSGLEMAQNSMRMAWTTQDLDSRLQAIMKSIHQQCTTYGRTNGYIDYVKGANIAGFIKVADAMLAYGIL</sequence>
<dbReference type="SUPFAM" id="SSF51735">
    <property type="entry name" value="NAD(P)-binding Rossmann-fold domains"/>
    <property type="match status" value="1"/>
</dbReference>
<dbReference type="eggNOG" id="COG0334">
    <property type="taxonomic scope" value="Bacteria"/>
</dbReference>
<evidence type="ECO:0000256" key="3">
    <source>
        <dbReference type="ARBA" id="ARBA00023002"/>
    </source>
</evidence>
<feature type="binding site" evidence="6">
    <location>
        <position position="114"/>
    </location>
    <ligand>
        <name>substrate</name>
    </ligand>
</feature>
<keyword evidence="11" id="KW-1185">Reference proteome</keyword>
<dbReference type="HOGENOM" id="CLU_025763_2_1_10"/>
<dbReference type="NCBIfam" id="NF006929">
    <property type="entry name" value="PRK09414.1"/>
    <property type="match status" value="1"/>
</dbReference>
<dbReference type="KEGG" id="paa:Paes_1457"/>
<organism evidence="10 11">
    <name type="scientific">Prosthecochloris aestuarii (strain DSM 271 / SK 413)</name>
    <dbReference type="NCBI Taxonomy" id="290512"/>
    <lineage>
        <taxon>Bacteria</taxon>
        <taxon>Pseudomonadati</taxon>
        <taxon>Chlorobiota</taxon>
        <taxon>Chlorobiia</taxon>
        <taxon>Chlorobiales</taxon>
        <taxon>Chlorobiaceae</taxon>
        <taxon>Prosthecochloris</taxon>
    </lineage>
</organism>
<dbReference type="STRING" id="290512.Paes_1457"/>
<proteinExistence type="inferred from homology"/>
<comment type="similarity">
    <text evidence="1 4 8">Belongs to the Glu/Leu/Phe/Val dehydrogenases family.</text>
</comment>